<dbReference type="AlphaFoldDB" id="A0A6G1EZP7"/>
<keyword evidence="3" id="KW-1185">Reference proteome</keyword>
<accession>A0A6G1EZP7</accession>
<protein>
    <submittedName>
        <fullName evidence="2">Uncharacterized protein</fullName>
    </submittedName>
</protein>
<dbReference type="EMBL" id="SPHZ02000002">
    <property type="protein sequence ID" value="KAF0930059.1"/>
    <property type="molecule type" value="Genomic_DNA"/>
</dbReference>
<evidence type="ECO:0000256" key="1">
    <source>
        <dbReference type="SAM" id="MobiDB-lite"/>
    </source>
</evidence>
<name>A0A6G1EZP7_9ORYZ</name>
<gene>
    <name evidence="2" type="ORF">E2562_027560</name>
</gene>
<organism evidence="2 3">
    <name type="scientific">Oryza meyeriana var. granulata</name>
    <dbReference type="NCBI Taxonomy" id="110450"/>
    <lineage>
        <taxon>Eukaryota</taxon>
        <taxon>Viridiplantae</taxon>
        <taxon>Streptophyta</taxon>
        <taxon>Embryophyta</taxon>
        <taxon>Tracheophyta</taxon>
        <taxon>Spermatophyta</taxon>
        <taxon>Magnoliopsida</taxon>
        <taxon>Liliopsida</taxon>
        <taxon>Poales</taxon>
        <taxon>Poaceae</taxon>
        <taxon>BOP clade</taxon>
        <taxon>Oryzoideae</taxon>
        <taxon>Oryzeae</taxon>
        <taxon>Oryzinae</taxon>
        <taxon>Oryza</taxon>
        <taxon>Oryza meyeriana</taxon>
    </lineage>
</organism>
<proteinExistence type="predicted"/>
<sequence length="121" mass="12531">MKNSNARTKEPGTDAHSSNRLLRPSSVLPFRGSVACPAALPPPLRNLQAVARSPSLVLPPLADDSVVRPWFLLQHARGSVVLPVRVAGGVLDGGGVGGVLERGGVDGSAMALTESEEGFRS</sequence>
<comment type="caution">
    <text evidence="2">The sequence shown here is derived from an EMBL/GenBank/DDBJ whole genome shotgun (WGS) entry which is preliminary data.</text>
</comment>
<feature type="region of interest" description="Disordered" evidence="1">
    <location>
        <begin position="1"/>
        <end position="23"/>
    </location>
</feature>
<evidence type="ECO:0000313" key="2">
    <source>
        <dbReference type="EMBL" id="KAF0930059.1"/>
    </source>
</evidence>
<dbReference type="Proteomes" id="UP000479710">
    <property type="component" value="Unassembled WGS sequence"/>
</dbReference>
<reference evidence="2 3" key="1">
    <citation type="submission" date="2019-11" db="EMBL/GenBank/DDBJ databases">
        <title>Whole genome sequence of Oryza granulata.</title>
        <authorList>
            <person name="Li W."/>
        </authorList>
    </citation>
    <scope>NUCLEOTIDE SEQUENCE [LARGE SCALE GENOMIC DNA]</scope>
    <source>
        <strain evidence="3">cv. Menghai</strain>
        <tissue evidence="2">Leaf</tissue>
    </source>
</reference>
<evidence type="ECO:0000313" key="3">
    <source>
        <dbReference type="Proteomes" id="UP000479710"/>
    </source>
</evidence>